<gene>
    <name evidence="1" type="ORF">I4W93_002495</name>
</gene>
<sequence>MRKHHAIFLVAVITTSLTACITYKAPRYQSSAETLLHLQQLEAAPVALKPISRPAGIKDHEQCQTQGQVKASGGYANYVDAALRAELANANLLADSAPIQLTGYLEKVKFNSWKNSWYLTLELVSSNGHKFTTQTTYSGEGRGYEEETSCLLVAQSMPSAVKQLLQDAITSKDFATLLQTAPK</sequence>
<reference evidence="1 2" key="1">
    <citation type="submission" date="2021-08" db="EMBL/GenBank/DDBJ databases">
        <title>Rheinheimera aquimaris sp. nov., isolated from seawater of the East Sea in Korea.</title>
        <authorList>
            <person name="Kim K.H."/>
            <person name="Wenting R."/>
            <person name="Kim K.R."/>
            <person name="Jeon C.O."/>
        </authorList>
    </citation>
    <scope>NUCLEOTIDE SEQUENCE [LARGE SCALE GENOMIC DNA]</scope>
    <source>
        <strain evidence="1 2">MA-13</strain>
    </source>
</reference>
<evidence type="ECO:0000313" key="1">
    <source>
        <dbReference type="EMBL" id="MBZ9610458.1"/>
    </source>
</evidence>
<evidence type="ECO:0008006" key="3">
    <source>
        <dbReference type="Google" id="ProtNLM"/>
    </source>
</evidence>
<proteinExistence type="predicted"/>
<accession>A0ABS7X4J2</accession>
<dbReference type="RefSeq" id="WP_205310009.1">
    <property type="nucleotide sequence ID" value="NZ_JAERPS020000001.1"/>
</dbReference>
<protein>
    <recommendedName>
        <fullName evidence="3">Lipoprotein</fullName>
    </recommendedName>
</protein>
<dbReference type="EMBL" id="JAERPS020000001">
    <property type="protein sequence ID" value="MBZ9610458.1"/>
    <property type="molecule type" value="Genomic_DNA"/>
</dbReference>
<dbReference type="PROSITE" id="PS51257">
    <property type="entry name" value="PROKAR_LIPOPROTEIN"/>
    <property type="match status" value="1"/>
</dbReference>
<dbReference type="Proteomes" id="UP000663814">
    <property type="component" value="Unassembled WGS sequence"/>
</dbReference>
<keyword evidence="2" id="KW-1185">Reference proteome</keyword>
<evidence type="ECO:0000313" key="2">
    <source>
        <dbReference type="Proteomes" id="UP000663814"/>
    </source>
</evidence>
<name>A0ABS7X4J2_9GAMM</name>
<comment type="caution">
    <text evidence="1">The sequence shown here is derived from an EMBL/GenBank/DDBJ whole genome shotgun (WGS) entry which is preliminary data.</text>
</comment>
<organism evidence="1 2">
    <name type="scientific">Rheinheimera maricola</name>
    <dbReference type="NCBI Taxonomy" id="2793282"/>
    <lineage>
        <taxon>Bacteria</taxon>
        <taxon>Pseudomonadati</taxon>
        <taxon>Pseudomonadota</taxon>
        <taxon>Gammaproteobacteria</taxon>
        <taxon>Chromatiales</taxon>
        <taxon>Chromatiaceae</taxon>
        <taxon>Rheinheimera</taxon>
    </lineage>
</organism>